<keyword evidence="2" id="KW-1185">Reference proteome</keyword>
<feature type="non-terminal residue" evidence="1">
    <location>
        <position position="1"/>
    </location>
</feature>
<protein>
    <submittedName>
        <fullName evidence="1">Uncharacterized protein</fullName>
    </submittedName>
</protein>
<gene>
    <name evidence="1" type="ORF">NTEN_LOCUS4641</name>
</gene>
<sequence>KSVFHCKLFSSLPRTLGNLREADSTTPSLVSTIRALHVRENEVPRYADNKNLPRTRDDGIELHFIKTVPAGCGLRNWRTASCKKGRFLELKRPLSHIYESTSPVGPQLKQQ</sequence>
<accession>A0A6H5G6B2</accession>
<name>A0A6H5G6B2_9HEMI</name>
<proteinExistence type="predicted"/>
<dbReference type="EMBL" id="CADCXU010006972">
    <property type="protein sequence ID" value="CAA9998358.1"/>
    <property type="molecule type" value="Genomic_DNA"/>
</dbReference>
<organism evidence="1 2">
    <name type="scientific">Nesidiocoris tenuis</name>
    <dbReference type="NCBI Taxonomy" id="355587"/>
    <lineage>
        <taxon>Eukaryota</taxon>
        <taxon>Metazoa</taxon>
        <taxon>Ecdysozoa</taxon>
        <taxon>Arthropoda</taxon>
        <taxon>Hexapoda</taxon>
        <taxon>Insecta</taxon>
        <taxon>Pterygota</taxon>
        <taxon>Neoptera</taxon>
        <taxon>Paraneoptera</taxon>
        <taxon>Hemiptera</taxon>
        <taxon>Heteroptera</taxon>
        <taxon>Panheteroptera</taxon>
        <taxon>Cimicomorpha</taxon>
        <taxon>Miridae</taxon>
        <taxon>Dicyphina</taxon>
        <taxon>Nesidiocoris</taxon>
    </lineage>
</organism>
<dbReference type="Proteomes" id="UP000479000">
    <property type="component" value="Unassembled WGS sequence"/>
</dbReference>
<reference evidence="1 2" key="1">
    <citation type="submission" date="2020-02" db="EMBL/GenBank/DDBJ databases">
        <authorList>
            <person name="Ferguson B K."/>
        </authorList>
    </citation>
    <scope>NUCLEOTIDE SEQUENCE [LARGE SCALE GENOMIC DNA]</scope>
</reference>
<evidence type="ECO:0000313" key="2">
    <source>
        <dbReference type="Proteomes" id="UP000479000"/>
    </source>
</evidence>
<evidence type="ECO:0000313" key="1">
    <source>
        <dbReference type="EMBL" id="CAA9998358.1"/>
    </source>
</evidence>
<dbReference type="AlphaFoldDB" id="A0A6H5G6B2"/>